<dbReference type="PROSITE" id="PS00075">
    <property type="entry name" value="DHFR_1"/>
    <property type="match status" value="1"/>
</dbReference>
<dbReference type="GO" id="GO:0046452">
    <property type="term" value="P:dihydrofolate metabolic process"/>
    <property type="evidence" value="ECO:0007669"/>
    <property type="project" value="TreeGrafter"/>
</dbReference>
<dbReference type="EMBL" id="BACD03000023">
    <property type="protein sequence ID" value="GAO49500.1"/>
    <property type="molecule type" value="Genomic_DNA"/>
</dbReference>
<evidence type="ECO:0000256" key="4">
    <source>
        <dbReference type="ARBA" id="ARBA00022563"/>
    </source>
</evidence>
<dbReference type="Gene3D" id="3.40.430.10">
    <property type="entry name" value="Dihydrofolate Reductase, subunit A"/>
    <property type="match status" value="1"/>
</dbReference>
<dbReference type="InterPro" id="IPR001796">
    <property type="entry name" value="DHFR_dom"/>
</dbReference>
<evidence type="ECO:0000256" key="3">
    <source>
        <dbReference type="ARBA" id="ARBA00018886"/>
    </source>
</evidence>
<dbReference type="SUPFAM" id="SSF53597">
    <property type="entry name" value="Dihydrofolate reductase-like"/>
    <property type="match status" value="1"/>
</dbReference>
<dbReference type="UniPathway" id="UPA00077">
    <property type="reaction ID" value="UER00158"/>
</dbReference>
<dbReference type="InterPro" id="IPR017925">
    <property type="entry name" value="DHFR_CS"/>
</dbReference>
<evidence type="ECO:0000313" key="10">
    <source>
        <dbReference type="Proteomes" id="UP000033140"/>
    </source>
</evidence>
<evidence type="ECO:0000256" key="2">
    <source>
        <dbReference type="ARBA" id="ARBA00012856"/>
    </source>
</evidence>
<evidence type="ECO:0000256" key="6">
    <source>
        <dbReference type="ARBA" id="ARBA00023002"/>
    </source>
</evidence>
<evidence type="ECO:0000256" key="1">
    <source>
        <dbReference type="ARBA" id="ARBA00004903"/>
    </source>
</evidence>
<name>A0A0E9NJC0_SAICN</name>
<organism evidence="9 10">
    <name type="scientific">Saitoella complicata (strain BCRC 22490 / CBS 7301 / JCM 7358 / NBRC 10748 / NRRL Y-17804)</name>
    <dbReference type="NCBI Taxonomy" id="698492"/>
    <lineage>
        <taxon>Eukaryota</taxon>
        <taxon>Fungi</taxon>
        <taxon>Dikarya</taxon>
        <taxon>Ascomycota</taxon>
        <taxon>Taphrinomycotina</taxon>
        <taxon>Taphrinomycotina incertae sedis</taxon>
        <taxon>Saitoella</taxon>
    </lineage>
</organism>
<evidence type="ECO:0000313" key="9">
    <source>
        <dbReference type="EMBL" id="GAO49500.1"/>
    </source>
</evidence>
<comment type="similarity">
    <text evidence="7">Belongs to the dihydrofolate reductase family.</text>
</comment>
<dbReference type="InterPro" id="IPR024072">
    <property type="entry name" value="DHFR-like_dom_sf"/>
</dbReference>
<dbReference type="RefSeq" id="XP_019023233.1">
    <property type="nucleotide sequence ID" value="XM_019165468.1"/>
</dbReference>
<accession>A0A0E9NJC0</accession>
<feature type="domain" description="DHFR" evidence="8">
    <location>
        <begin position="8"/>
        <end position="203"/>
    </location>
</feature>
<evidence type="ECO:0000256" key="7">
    <source>
        <dbReference type="RuleBase" id="RU004474"/>
    </source>
</evidence>
<dbReference type="PANTHER" id="PTHR48069:SF3">
    <property type="entry name" value="DIHYDROFOLATE REDUCTASE"/>
    <property type="match status" value="1"/>
</dbReference>
<evidence type="ECO:0000256" key="5">
    <source>
        <dbReference type="ARBA" id="ARBA00022857"/>
    </source>
</evidence>
<dbReference type="GO" id="GO:0046655">
    <property type="term" value="P:folic acid metabolic process"/>
    <property type="evidence" value="ECO:0007669"/>
    <property type="project" value="TreeGrafter"/>
</dbReference>
<protein>
    <recommendedName>
        <fullName evidence="3">Dihydrofolate reductase</fullName>
        <ecNumber evidence="2">1.5.1.3</ecNumber>
    </recommendedName>
</protein>
<dbReference type="InterPro" id="IPR012259">
    <property type="entry name" value="DHFR"/>
</dbReference>
<reference evidence="9 10" key="3">
    <citation type="journal article" date="2015" name="Genome Announc.">
        <title>Draft Genome Sequence of the Archiascomycetous Yeast Saitoella complicata.</title>
        <authorList>
            <person name="Yamauchi K."/>
            <person name="Kondo S."/>
            <person name="Hamamoto M."/>
            <person name="Takahashi Y."/>
            <person name="Ogura Y."/>
            <person name="Hayashi T."/>
            <person name="Nishida H."/>
        </authorList>
    </citation>
    <scope>NUCLEOTIDE SEQUENCE [LARGE SCALE GENOMIC DNA]</scope>
    <source>
        <strain evidence="9 10">NRRL Y-17804</strain>
    </source>
</reference>
<dbReference type="GO" id="GO:0004146">
    <property type="term" value="F:dihydrofolate reductase activity"/>
    <property type="evidence" value="ECO:0007669"/>
    <property type="project" value="UniProtKB-EC"/>
</dbReference>
<evidence type="ECO:0000259" key="8">
    <source>
        <dbReference type="PROSITE" id="PS51330"/>
    </source>
</evidence>
<dbReference type="GO" id="GO:0006730">
    <property type="term" value="P:one-carbon metabolic process"/>
    <property type="evidence" value="ECO:0007669"/>
    <property type="project" value="UniProtKB-KW"/>
</dbReference>
<dbReference type="CDD" id="cd00209">
    <property type="entry name" value="DHFR"/>
    <property type="match status" value="1"/>
</dbReference>
<dbReference type="GO" id="GO:0046654">
    <property type="term" value="P:tetrahydrofolate biosynthetic process"/>
    <property type="evidence" value="ECO:0007669"/>
    <property type="project" value="UniProtKB-UniPathway"/>
</dbReference>
<reference evidence="9 10" key="2">
    <citation type="journal article" date="2014" name="J. Gen. Appl. Microbiol.">
        <title>The early diverging ascomycetous budding yeast Saitoella complicata has three histone deacetylases belonging to the Clr6, Hos2, and Rpd3 lineages.</title>
        <authorList>
            <person name="Nishida H."/>
            <person name="Matsumoto T."/>
            <person name="Kondo S."/>
            <person name="Hamamoto M."/>
            <person name="Yoshikawa H."/>
        </authorList>
    </citation>
    <scope>NUCLEOTIDE SEQUENCE [LARGE SCALE GENOMIC DNA]</scope>
    <source>
        <strain evidence="9 10">NRRL Y-17804</strain>
    </source>
</reference>
<dbReference type="Proteomes" id="UP000033140">
    <property type="component" value="Unassembled WGS sequence"/>
</dbReference>
<dbReference type="PROSITE" id="PS51330">
    <property type="entry name" value="DHFR_2"/>
    <property type="match status" value="1"/>
</dbReference>
<dbReference type="OrthoDB" id="414698at2759"/>
<dbReference type="OMA" id="QYEFQMW"/>
<dbReference type="Pfam" id="PF00186">
    <property type="entry name" value="DHFR_1"/>
    <property type="match status" value="1"/>
</dbReference>
<gene>
    <name evidence="9" type="ORF">G7K_3649-t1</name>
</gene>
<proteinExistence type="inferred from homology"/>
<dbReference type="AlphaFoldDB" id="A0A0E9NJC0"/>
<dbReference type="EC" id="1.5.1.3" evidence="2"/>
<dbReference type="GO" id="GO:0005739">
    <property type="term" value="C:mitochondrion"/>
    <property type="evidence" value="ECO:0007669"/>
    <property type="project" value="TreeGrafter"/>
</dbReference>
<keyword evidence="5" id="KW-0521">NADP</keyword>
<dbReference type="STRING" id="698492.A0A0E9NJC0"/>
<keyword evidence="10" id="KW-1185">Reference proteome</keyword>
<dbReference type="GO" id="GO:0050661">
    <property type="term" value="F:NADP binding"/>
    <property type="evidence" value="ECO:0007669"/>
    <property type="project" value="InterPro"/>
</dbReference>
<dbReference type="PRINTS" id="PR00070">
    <property type="entry name" value="DHFR"/>
</dbReference>
<comment type="pathway">
    <text evidence="1">Cofactor biosynthesis; tetrahydrofolate biosynthesis; 5,6,7,8-tetrahydrofolate from 7,8-dihydrofolate: step 1/1.</text>
</comment>
<keyword evidence="6" id="KW-0560">Oxidoreductase</keyword>
<dbReference type="PANTHER" id="PTHR48069">
    <property type="entry name" value="DIHYDROFOLATE REDUCTASE"/>
    <property type="match status" value="1"/>
</dbReference>
<keyword evidence="4" id="KW-0554">One-carbon metabolism</keyword>
<reference evidence="9 10" key="1">
    <citation type="journal article" date="2011" name="J. Gen. Appl. Microbiol.">
        <title>Draft genome sequencing of the enigmatic yeast Saitoella complicata.</title>
        <authorList>
            <person name="Nishida H."/>
            <person name="Hamamoto M."/>
            <person name="Sugiyama J."/>
        </authorList>
    </citation>
    <scope>NUCLEOTIDE SEQUENCE [LARGE SCALE GENOMIC DNA]</scope>
    <source>
        <strain evidence="9 10">NRRL Y-17804</strain>
    </source>
</reference>
<comment type="caution">
    <text evidence="9">The sequence shown here is derived from an EMBL/GenBank/DDBJ whole genome shotgun (WGS) entry which is preliminary data.</text>
</comment>
<sequence length="205" mass="22981">MSSSKPLSLTHVVAATSSALGIGKSGGLPWRLRKEMAYFAKITTAVPASPSQPSAMNAVIMGRKCWESIPLKFRPLKGRVNVVISRAEKMELGEVEHVYHVRSLPAALELLQKLETPLHHVFVIGGAQIYNAAMALPESNRILFTAIENDFECDTYFTPDFRKEGSGWEKKTQEELEQWAGVEIGKGLVNEGDVKYEYQMWERRE</sequence>